<dbReference type="HAMAP" id="MF_00444">
    <property type="entry name" value="ClpP"/>
    <property type="match status" value="1"/>
</dbReference>
<dbReference type="Gene3D" id="3.90.226.10">
    <property type="entry name" value="2-enoyl-CoA Hydratase, Chain A, domain 1"/>
    <property type="match status" value="1"/>
</dbReference>
<evidence type="ECO:0000256" key="6">
    <source>
        <dbReference type="ARBA" id="ARBA00034021"/>
    </source>
</evidence>
<evidence type="ECO:0000313" key="12">
    <source>
        <dbReference type="Proteomes" id="UP001183246"/>
    </source>
</evidence>
<evidence type="ECO:0000256" key="1">
    <source>
        <dbReference type="ARBA" id="ARBA00007039"/>
    </source>
</evidence>
<keyword evidence="3 7" id="KW-0645">Protease</keyword>
<comment type="subunit">
    <text evidence="7">Fourteen ClpP subunits assemble into 2 heptameric rings which stack back to back to give a disk-like structure with a central cavity, resembling the structure of eukaryotic proteasomes.</text>
</comment>
<evidence type="ECO:0000256" key="7">
    <source>
        <dbReference type="HAMAP-Rule" id="MF_00444"/>
    </source>
</evidence>
<dbReference type="GO" id="GO:0008233">
    <property type="term" value="F:peptidase activity"/>
    <property type="evidence" value="ECO:0007669"/>
    <property type="project" value="UniProtKB-KW"/>
</dbReference>
<dbReference type="PANTHER" id="PTHR10381">
    <property type="entry name" value="ATP-DEPENDENT CLP PROTEASE PROTEOLYTIC SUBUNIT"/>
    <property type="match status" value="1"/>
</dbReference>
<feature type="active site" evidence="7 8">
    <location>
        <position position="133"/>
    </location>
</feature>
<feature type="active site" description="Nucleophile" evidence="7">
    <location>
        <position position="108"/>
    </location>
</feature>
<evidence type="ECO:0000256" key="8">
    <source>
        <dbReference type="PROSITE-ProRule" id="PRU10086"/>
    </source>
</evidence>
<comment type="caution">
    <text evidence="11">The sequence shown here is derived from an EMBL/GenBank/DDBJ whole genome shotgun (WGS) entry which is preliminary data.</text>
</comment>
<keyword evidence="5 7" id="KW-0720">Serine protease</keyword>
<dbReference type="NCBIfam" id="NF001368">
    <property type="entry name" value="PRK00277.1"/>
    <property type="match status" value="1"/>
</dbReference>
<dbReference type="EC" id="3.4.21.92" evidence="7"/>
<evidence type="ECO:0000313" key="11">
    <source>
        <dbReference type="EMBL" id="MDT0342340.1"/>
    </source>
</evidence>
<dbReference type="InterPro" id="IPR033135">
    <property type="entry name" value="ClpP_His_AS"/>
</dbReference>
<dbReference type="PANTHER" id="PTHR10381:SF70">
    <property type="entry name" value="ATP-DEPENDENT CLP PROTEASE PROTEOLYTIC SUBUNIT"/>
    <property type="match status" value="1"/>
</dbReference>
<dbReference type="PRINTS" id="PR00127">
    <property type="entry name" value="CLPPROTEASEP"/>
</dbReference>
<dbReference type="SUPFAM" id="SSF52096">
    <property type="entry name" value="ClpP/crotonase"/>
    <property type="match status" value="1"/>
</dbReference>
<reference evidence="12" key="1">
    <citation type="submission" date="2023-07" db="EMBL/GenBank/DDBJ databases">
        <title>30 novel species of actinomycetes from the DSMZ collection.</title>
        <authorList>
            <person name="Nouioui I."/>
        </authorList>
    </citation>
    <scope>NUCLEOTIDE SEQUENCE [LARGE SCALE GENOMIC DNA]</scope>
    <source>
        <strain evidence="12">DSM 44938</strain>
    </source>
</reference>
<evidence type="ECO:0000256" key="5">
    <source>
        <dbReference type="ARBA" id="ARBA00022825"/>
    </source>
</evidence>
<evidence type="ECO:0000256" key="10">
    <source>
        <dbReference type="SAM" id="MobiDB-lite"/>
    </source>
</evidence>
<dbReference type="Pfam" id="PF00574">
    <property type="entry name" value="CLP_protease"/>
    <property type="match status" value="1"/>
</dbReference>
<name>A0ABU2MLD9_9ACTN</name>
<comment type="catalytic activity">
    <reaction evidence="6 7 8">
        <text>Hydrolysis of proteins to small peptides in the presence of ATP and magnesium. alpha-casein is the usual test substrate. In the absence of ATP, only oligopeptides shorter than five residues are hydrolyzed (such as succinyl-Leu-Tyr-|-NHMec, and Leu-Tyr-Leu-|-Tyr-Trp, in which cleavage of the -Tyr-|-Leu- and -Tyr-|-Trp bonds also occurs).</text>
        <dbReference type="EC" id="3.4.21.92"/>
    </reaction>
</comment>
<comment type="similarity">
    <text evidence="1 7 9">Belongs to the peptidase S14 family.</text>
</comment>
<gene>
    <name evidence="7" type="primary">clpP</name>
    <name evidence="11" type="ORF">RM590_06830</name>
</gene>
<keyword evidence="4 7" id="KW-0378">Hydrolase</keyword>
<comment type="subcellular location">
    <subcellularLocation>
        <location evidence="7">Cytoplasm</location>
    </subcellularLocation>
</comment>
<dbReference type="RefSeq" id="WP_311703477.1">
    <property type="nucleotide sequence ID" value="NZ_JAVREL010000003.1"/>
</dbReference>
<sequence length="217" mass="23411">MAALIAGRDPASYPRAAEGDTAPTRFDDHLSEQLLTQRIVFLGTQVDEVSANRVCAQMLLLSAEDPRADISLYINSPGGSVAAGLAIYDTMRLIPNDVSTLVMGFAASMGQILLTVGTAGKRYALPNARIMMHQPSAGIGGTVSDIEIQAENLEYIKKSVEGILAEHTGQTVETISRDSDRDRFFTAEQAKEYGIIDHVVVSLDDIRPAGSRRRTGF</sequence>
<dbReference type="EMBL" id="JAVREL010000003">
    <property type="protein sequence ID" value="MDT0342340.1"/>
    <property type="molecule type" value="Genomic_DNA"/>
</dbReference>
<accession>A0ABU2MLD9</accession>
<evidence type="ECO:0000256" key="9">
    <source>
        <dbReference type="RuleBase" id="RU003567"/>
    </source>
</evidence>
<organism evidence="11 12">
    <name type="scientific">Streptomyces litchfieldiae</name>
    <dbReference type="NCBI Taxonomy" id="3075543"/>
    <lineage>
        <taxon>Bacteria</taxon>
        <taxon>Bacillati</taxon>
        <taxon>Actinomycetota</taxon>
        <taxon>Actinomycetes</taxon>
        <taxon>Kitasatosporales</taxon>
        <taxon>Streptomycetaceae</taxon>
        <taxon>Streptomyces</taxon>
    </lineage>
</organism>
<dbReference type="GO" id="GO:0006508">
    <property type="term" value="P:proteolysis"/>
    <property type="evidence" value="ECO:0007669"/>
    <property type="project" value="UniProtKB-KW"/>
</dbReference>
<dbReference type="CDD" id="cd07017">
    <property type="entry name" value="S14_ClpP_2"/>
    <property type="match status" value="1"/>
</dbReference>
<keyword evidence="2 7" id="KW-0963">Cytoplasm</keyword>
<dbReference type="NCBIfam" id="NF009205">
    <property type="entry name" value="PRK12553.1"/>
    <property type="match status" value="1"/>
</dbReference>
<comment type="function">
    <text evidence="7">Cleaves peptides in various proteins in a process that requires ATP hydrolysis. Has a chymotrypsin-like activity. Plays a major role in the degradation of misfolded proteins.</text>
</comment>
<protein>
    <recommendedName>
        <fullName evidence="7 9">ATP-dependent Clp protease proteolytic subunit</fullName>
        <ecNumber evidence="7">3.4.21.92</ecNumber>
    </recommendedName>
    <alternativeName>
        <fullName evidence="7">Endopeptidase Clp</fullName>
    </alternativeName>
</protein>
<keyword evidence="12" id="KW-1185">Reference proteome</keyword>
<dbReference type="PROSITE" id="PS00382">
    <property type="entry name" value="CLP_PROTEASE_HIS"/>
    <property type="match status" value="1"/>
</dbReference>
<evidence type="ECO:0000256" key="2">
    <source>
        <dbReference type="ARBA" id="ARBA00022490"/>
    </source>
</evidence>
<evidence type="ECO:0000256" key="4">
    <source>
        <dbReference type="ARBA" id="ARBA00022801"/>
    </source>
</evidence>
<feature type="region of interest" description="Disordered" evidence="10">
    <location>
        <begin position="1"/>
        <end position="24"/>
    </location>
</feature>
<dbReference type="InterPro" id="IPR001907">
    <property type="entry name" value="ClpP"/>
</dbReference>
<dbReference type="Proteomes" id="UP001183246">
    <property type="component" value="Unassembled WGS sequence"/>
</dbReference>
<evidence type="ECO:0000256" key="3">
    <source>
        <dbReference type="ARBA" id="ARBA00022670"/>
    </source>
</evidence>
<proteinExistence type="inferred from homology"/>
<dbReference type="InterPro" id="IPR029045">
    <property type="entry name" value="ClpP/crotonase-like_dom_sf"/>
</dbReference>
<dbReference type="InterPro" id="IPR023562">
    <property type="entry name" value="ClpP/TepA"/>
</dbReference>